<dbReference type="Gene3D" id="1.10.3720.10">
    <property type="entry name" value="MetI-like"/>
    <property type="match status" value="1"/>
</dbReference>
<feature type="transmembrane region" description="Helical" evidence="8">
    <location>
        <begin position="175"/>
        <end position="197"/>
    </location>
</feature>
<keyword evidence="4" id="KW-0997">Cell inner membrane</keyword>
<evidence type="ECO:0000256" key="5">
    <source>
        <dbReference type="ARBA" id="ARBA00022692"/>
    </source>
</evidence>
<protein>
    <submittedName>
        <fullName evidence="10">Binding-protein-dependent transport systems inner membrane component</fullName>
    </submittedName>
</protein>
<name>A0A0E3M5B4_CLOSL</name>
<accession>A0A0E3M5B4</accession>
<comment type="subcellular location">
    <subcellularLocation>
        <location evidence="1">Cell inner membrane</location>
        <topology evidence="1">Multi-pass membrane protein</topology>
    </subcellularLocation>
    <subcellularLocation>
        <location evidence="8">Cell membrane</location>
        <topology evidence="8">Multi-pass membrane protein</topology>
    </subcellularLocation>
</comment>
<dbReference type="STRING" id="1548.CSCA_1144"/>
<feature type="transmembrane region" description="Helical" evidence="8">
    <location>
        <begin position="5"/>
        <end position="28"/>
    </location>
</feature>
<keyword evidence="11" id="KW-1185">Reference proteome</keyword>
<keyword evidence="2 8" id="KW-0813">Transport</keyword>
<keyword evidence="5 8" id="KW-0812">Transmembrane</keyword>
<keyword evidence="6 8" id="KW-1133">Transmembrane helix</keyword>
<dbReference type="InterPro" id="IPR035906">
    <property type="entry name" value="MetI-like_sf"/>
</dbReference>
<proteinExistence type="inferred from homology"/>
<evidence type="ECO:0000256" key="3">
    <source>
        <dbReference type="ARBA" id="ARBA00022475"/>
    </source>
</evidence>
<dbReference type="SUPFAM" id="SSF161098">
    <property type="entry name" value="MetI-like"/>
    <property type="match status" value="1"/>
</dbReference>
<evidence type="ECO:0000256" key="8">
    <source>
        <dbReference type="RuleBase" id="RU363032"/>
    </source>
</evidence>
<dbReference type="HOGENOM" id="CLU_016047_3_1_9"/>
<dbReference type="AlphaFoldDB" id="A0A0E3M5B4"/>
<dbReference type="Proteomes" id="UP000033115">
    <property type="component" value="Chromosome"/>
</dbReference>
<feature type="transmembrane region" description="Helical" evidence="8">
    <location>
        <begin position="203"/>
        <end position="225"/>
    </location>
</feature>
<dbReference type="GO" id="GO:0005886">
    <property type="term" value="C:plasma membrane"/>
    <property type="evidence" value="ECO:0007669"/>
    <property type="project" value="UniProtKB-SubCell"/>
</dbReference>
<evidence type="ECO:0000256" key="6">
    <source>
        <dbReference type="ARBA" id="ARBA00022989"/>
    </source>
</evidence>
<dbReference type="Pfam" id="PF00528">
    <property type="entry name" value="BPD_transp_1"/>
    <property type="match status" value="1"/>
</dbReference>
<dbReference type="EMBL" id="CP009933">
    <property type="protein sequence ID" value="AKA68269.1"/>
    <property type="molecule type" value="Genomic_DNA"/>
</dbReference>
<evidence type="ECO:0000256" key="2">
    <source>
        <dbReference type="ARBA" id="ARBA00022448"/>
    </source>
</evidence>
<dbReference type="PROSITE" id="PS50928">
    <property type="entry name" value="ABC_TM1"/>
    <property type="match status" value="1"/>
</dbReference>
<dbReference type="KEGG" id="csq:CSCA_1144"/>
<evidence type="ECO:0000259" key="9">
    <source>
        <dbReference type="PROSITE" id="PS50928"/>
    </source>
</evidence>
<feature type="transmembrane region" description="Helical" evidence="8">
    <location>
        <begin position="131"/>
        <end position="154"/>
    </location>
</feature>
<dbReference type="InterPro" id="IPR000515">
    <property type="entry name" value="MetI-like"/>
</dbReference>
<dbReference type="CDD" id="cd06261">
    <property type="entry name" value="TM_PBP2"/>
    <property type="match status" value="1"/>
</dbReference>
<dbReference type="GO" id="GO:0055085">
    <property type="term" value="P:transmembrane transport"/>
    <property type="evidence" value="ECO:0007669"/>
    <property type="project" value="InterPro"/>
</dbReference>
<evidence type="ECO:0000256" key="4">
    <source>
        <dbReference type="ARBA" id="ARBA00022519"/>
    </source>
</evidence>
<reference evidence="10 11" key="1">
    <citation type="journal article" date="2015" name="J. Biotechnol.">
        <title>Complete genome sequence of a malodorant-producing acetogen, Clostridium scatologenes ATCC 25775(T).</title>
        <authorList>
            <person name="Zhu Z."/>
            <person name="Guo T."/>
            <person name="Zheng H."/>
            <person name="Song T."/>
            <person name="Ouyang P."/>
            <person name="Xie J."/>
        </authorList>
    </citation>
    <scope>NUCLEOTIDE SEQUENCE [LARGE SCALE GENOMIC DNA]</scope>
    <source>
        <strain evidence="10 11">ATCC 25775</strain>
    </source>
</reference>
<feature type="domain" description="ABC transmembrane type-1" evidence="9">
    <location>
        <begin position="63"/>
        <end position="251"/>
    </location>
</feature>
<feature type="transmembrane region" description="Helical" evidence="8">
    <location>
        <begin position="62"/>
        <end position="89"/>
    </location>
</feature>
<dbReference type="PANTHER" id="PTHR43357">
    <property type="entry name" value="INNER MEMBRANE ABC TRANSPORTER PERMEASE PROTEIN YDCV"/>
    <property type="match status" value="1"/>
</dbReference>
<evidence type="ECO:0000313" key="11">
    <source>
        <dbReference type="Proteomes" id="UP000033115"/>
    </source>
</evidence>
<evidence type="ECO:0000313" key="10">
    <source>
        <dbReference type="EMBL" id="AKA68269.1"/>
    </source>
</evidence>
<sequence>MKKNIVFNIVIYLAVFLIVLPLIVLLLWGVSKRWPWPYIIPREYSLRGINYFLTGYGNSTKILLYSIFLSFVVTVITLIISIPAARALGLYEFKGKTFFKLLVLLPLIISPVAVGIGIQVFFIKIGLANTFLGVVLVHLIPCLPYGIRILTDVFEILGESMEFQARTLGASKLQTFFYVTLPLISPGLISAASLVFIVSLSQYFLTFIVGGGNVITFSMLMFPFIQSGDRTIAACYSIVFIVTTLIFLVVMEKKVKAYYAIENHFYI</sequence>
<comment type="similarity">
    <text evidence="8">Belongs to the binding-protein-dependent transport system permease family.</text>
</comment>
<feature type="transmembrane region" description="Helical" evidence="8">
    <location>
        <begin position="101"/>
        <end position="125"/>
    </location>
</feature>
<feature type="transmembrane region" description="Helical" evidence="8">
    <location>
        <begin position="232"/>
        <end position="251"/>
    </location>
</feature>
<evidence type="ECO:0000256" key="7">
    <source>
        <dbReference type="ARBA" id="ARBA00023136"/>
    </source>
</evidence>
<dbReference type="RefSeq" id="WP_029159748.1">
    <property type="nucleotide sequence ID" value="NZ_CP009933.1"/>
</dbReference>
<gene>
    <name evidence="10" type="ORF">CSCA_1144</name>
</gene>
<evidence type="ECO:0000256" key="1">
    <source>
        <dbReference type="ARBA" id="ARBA00004429"/>
    </source>
</evidence>
<keyword evidence="3" id="KW-1003">Cell membrane</keyword>
<dbReference type="PANTHER" id="PTHR43357:SF4">
    <property type="entry name" value="INNER MEMBRANE ABC TRANSPORTER PERMEASE PROTEIN YDCV"/>
    <property type="match status" value="1"/>
</dbReference>
<organism evidence="10 11">
    <name type="scientific">Clostridium scatologenes</name>
    <dbReference type="NCBI Taxonomy" id="1548"/>
    <lineage>
        <taxon>Bacteria</taxon>
        <taxon>Bacillati</taxon>
        <taxon>Bacillota</taxon>
        <taxon>Clostridia</taxon>
        <taxon>Eubacteriales</taxon>
        <taxon>Clostridiaceae</taxon>
        <taxon>Clostridium</taxon>
    </lineage>
</organism>
<keyword evidence="7 8" id="KW-0472">Membrane</keyword>